<gene>
    <name evidence="6" type="ORF">KMZ29_24350</name>
</gene>
<protein>
    <submittedName>
        <fullName evidence="6">TetR/AcrR family transcriptional regulator</fullName>
    </submittedName>
</protein>
<dbReference type="SUPFAM" id="SSF46689">
    <property type="entry name" value="Homeodomain-like"/>
    <property type="match status" value="1"/>
</dbReference>
<dbReference type="GO" id="GO:0003677">
    <property type="term" value="F:DNA binding"/>
    <property type="evidence" value="ECO:0007669"/>
    <property type="project" value="UniProtKB-UniRule"/>
</dbReference>
<dbReference type="RefSeq" id="WP_215621562.1">
    <property type="nucleotide sequence ID" value="NZ_CP076134.1"/>
</dbReference>
<name>A0A975NCV3_9BRAD</name>
<organism evidence="6 7">
    <name type="scientific">Bradyrhizobium sediminis</name>
    <dbReference type="NCBI Taxonomy" id="2840469"/>
    <lineage>
        <taxon>Bacteria</taxon>
        <taxon>Pseudomonadati</taxon>
        <taxon>Pseudomonadota</taxon>
        <taxon>Alphaproteobacteria</taxon>
        <taxon>Hyphomicrobiales</taxon>
        <taxon>Nitrobacteraceae</taxon>
        <taxon>Bradyrhizobium</taxon>
    </lineage>
</organism>
<keyword evidence="1" id="KW-0805">Transcription regulation</keyword>
<dbReference type="AlphaFoldDB" id="A0A975NCV3"/>
<evidence type="ECO:0000256" key="4">
    <source>
        <dbReference type="PROSITE-ProRule" id="PRU00335"/>
    </source>
</evidence>
<proteinExistence type="predicted"/>
<feature type="domain" description="HTH tetR-type" evidence="5">
    <location>
        <begin position="5"/>
        <end position="65"/>
    </location>
</feature>
<dbReference type="PROSITE" id="PS50977">
    <property type="entry name" value="HTH_TETR_2"/>
    <property type="match status" value="1"/>
</dbReference>
<reference evidence="6" key="1">
    <citation type="submission" date="2021-06" db="EMBL/GenBank/DDBJ databases">
        <title>Bradyrhizobium sp. S2-20-1 Genome sequencing.</title>
        <authorList>
            <person name="Jin L."/>
        </authorList>
    </citation>
    <scope>NUCLEOTIDE SEQUENCE</scope>
    <source>
        <strain evidence="6">S2-20-1</strain>
    </source>
</reference>
<evidence type="ECO:0000313" key="6">
    <source>
        <dbReference type="EMBL" id="QWG12783.1"/>
    </source>
</evidence>
<dbReference type="Pfam" id="PF21993">
    <property type="entry name" value="TetR_C_13_2"/>
    <property type="match status" value="1"/>
</dbReference>
<dbReference type="InterPro" id="IPR036271">
    <property type="entry name" value="Tet_transcr_reg_TetR-rel_C_sf"/>
</dbReference>
<keyword evidence="3" id="KW-0804">Transcription</keyword>
<dbReference type="SUPFAM" id="SSF48498">
    <property type="entry name" value="Tetracyclin repressor-like, C-terminal domain"/>
    <property type="match status" value="1"/>
</dbReference>
<dbReference type="PRINTS" id="PR00455">
    <property type="entry name" value="HTHTETR"/>
</dbReference>
<accession>A0A975NCV3</accession>
<dbReference type="InterPro" id="IPR001647">
    <property type="entry name" value="HTH_TetR"/>
</dbReference>
<dbReference type="Gene3D" id="1.10.357.10">
    <property type="entry name" value="Tetracycline Repressor, domain 2"/>
    <property type="match status" value="1"/>
</dbReference>
<dbReference type="Proteomes" id="UP000680839">
    <property type="component" value="Chromosome"/>
</dbReference>
<dbReference type="InterPro" id="IPR054156">
    <property type="entry name" value="YxaF_TetR_C"/>
</dbReference>
<dbReference type="InterPro" id="IPR009057">
    <property type="entry name" value="Homeodomain-like_sf"/>
</dbReference>
<dbReference type="PANTHER" id="PTHR47506:SF3">
    <property type="entry name" value="HTH-TYPE TRANSCRIPTIONAL REGULATOR LMRA"/>
    <property type="match status" value="1"/>
</dbReference>
<feature type="DNA-binding region" description="H-T-H motif" evidence="4">
    <location>
        <begin position="28"/>
        <end position="47"/>
    </location>
</feature>
<evidence type="ECO:0000313" key="7">
    <source>
        <dbReference type="Proteomes" id="UP000680839"/>
    </source>
</evidence>
<sequence>MSTPPRHRGAIVRAAATLFRRNGYAATGINEIAEVSGAPKGSLYHYFPDGKDQIAEAAVRFAGAGVVATLEKLEQEHHTAAAMIRAYCRLLAGWMAKSGFRDGCPIATTLLESAPQSANMATAGREAFAGWCAVIARALVRDGFGKAEARRLATLAVSAIEGALILARVERNAAPIDDVAKSLVSALQIKRLRRKRAAAYEK</sequence>
<evidence type="ECO:0000256" key="1">
    <source>
        <dbReference type="ARBA" id="ARBA00023015"/>
    </source>
</evidence>
<evidence type="ECO:0000259" key="5">
    <source>
        <dbReference type="PROSITE" id="PS50977"/>
    </source>
</evidence>
<dbReference type="PANTHER" id="PTHR47506">
    <property type="entry name" value="TRANSCRIPTIONAL REGULATORY PROTEIN"/>
    <property type="match status" value="1"/>
</dbReference>
<evidence type="ECO:0000256" key="2">
    <source>
        <dbReference type="ARBA" id="ARBA00023125"/>
    </source>
</evidence>
<dbReference type="EMBL" id="CP076134">
    <property type="protein sequence ID" value="QWG12783.1"/>
    <property type="molecule type" value="Genomic_DNA"/>
</dbReference>
<evidence type="ECO:0000256" key="3">
    <source>
        <dbReference type="ARBA" id="ARBA00023163"/>
    </source>
</evidence>
<keyword evidence="2 4" id="KW-0238">DNA-binding</keyword>
<dbReference type="Pfam" id="PF00440">
    <property type="entry name" value="TetR_N"/>
    <property type="match status" value="1"/>
</dbReference>